<dbReference type="SMART" id="SM00901">
    <property type="entry name" value="FRG"/>
    <property type="match status" value="1"/>
</dbReference>
<proteinExistence type="predicted"/>
<name>A0A5M4KY84_ECOLX</name>
<organism evidence="1 2">
    <name type="scientific">Escherichia coli</name>
    <dbReference type="NCBI Taxonomy" id="562"/>
    <lineage>
        <taxon>Bacteria</taxon>
        <taxon>Pseudomonadati</taxon>
        <taxon>Pseudomonadota</taxon>
        <taxon>Gammaproteobacteria</taxon>
        <taxon>Enterobacterales</taxon>
        <taxon>Enterobacteriaceae</taxon>
        <taxon>Escherichia</taxon>
    </lineage>
</organism>
<dbReference type="Pfam" id="PF08867">
    <property type="entry name" value="FRG"/>
    <property type="match status" value="1"/>
</dbReference>
<accession>A0A5M4KY84</accession>
<dbReference type="RefSeq" id="WP_021549781.1">
    <property type="nucleotide sequence ID" value="NZ_BGHL01000021.1"/>
</dbReference>
<gene>
    <name evidence="1" type="ORF">HVW04_04580</name>
</gene>
<dbReference type="Proteomes" id="UP000514715">
    <property type="component" value="Chromosome"/>
</dbReference>
<protein>
    <submittedName>
        <fullName evidence="1">FRG domain-containing protein</fullName>
    </submittedName>
</protein>
<evidence type="ECO:0000313" key="2">
    <source>
        <dbReference type="Proteomes" id="UP000514715"/>
    </source>
</evidence>
<dbReference type="AlphaFoldDB" id="A0A5M4KY84"/>
<dbReference type="EMBL" id="CP057975">
    <property type="protein sequence ID" value="QMP44175.1"/>
    <property type="molecule type" value="Genomic_DNA"/>
</dbReference>
<reference evidence="1 2" key="1">
    <citation type="submission" date="2020-06" db="EMBL/GenBank/DDBJ databases">
        <title>REHAB project genomes.</title>
        <authorList>
            <person name="Shaw L.P."/>
        </authorList>
    </citation>
    <scope>NUCLEOTIDE SEQUENCE [LARGE SCALE GENOMIC DNA]</scope>
    <source>
        <strain evidence="1 2">RHB07-C04</strain>
    </source>
</reference>
<sequence length="444" mass="50907">MFSLIMAGEPDVFDRWPCMDPGLKEGEERFSMSRMLEGTPSDIYSKLTPIRPDTLRELAKLPVLFMTETYTKDDEYDTNKYIRIRLGEIRNLRKDGGDILFSFKINHNFGEITNPQTTLYKETLGLGSFGLSRTHWAVKNKDLNIVLESLGLNKQNSQLKGTIKLKKQTYPVVENIIDYLNFIKKNFRDGLITFYRGHSKSSYELVPSLYRKNQNGTYRHLASESDLVREILSARPNEFKEDKFTIDKLVRMQHYGLPTRLLDITSNPLIALYFACCSNPDENGQVISFSTNRKKIKYFDSDTVSCIANLSLLSYEELEKLSSSDSRKGNMELSELTDKLADLIQNEKSYFRNRIIPDDLRKVVFLKAKINNERIQSQAGAFLLFGLDPILPETDAEFPLNRVEIANKNKILEELAQLNISESTVYPSMEKTAAEIATKFLSVS</sequence>
<dbReference type="InterPro" id="IPR014966">
    <property type="entry name" value="FRG-dom"/>
</dbReference>
<evidence type="ECO:0000313" key="1">
    <source>
        <dbReference type="EMBL" id="QMP44175.1"/>
    </source>
</evidence>